<gene>
    <name evidence="1" type="ORF">XELAEV_18024456mg</name>
</gene>
<organism evidence="1 2">
    <name type="scientific">Xenopus laevis</name>
    <name type="common">African clawed frog</name>
    <dbReference type="NCBI Taxonomy" id="8355"/>
    <lineage>
        <taxon>Eukaryota</taxon>
        <taxon>Metazoa</taxon>
        <taxon>Chordata</taxon>
        <taxon>Craniata</taxon>
        <taxon>Vertebrata</taxon>
        <taxon>Euteleostomi</taxon>
        <taxon>Amphibia</taxon>
        <taxon>Batrachia</taxon>
        <taxon>Anura</taxon>
        <taxon>Pipoidea</taxon>
        <taxon>Pipidae</taxon>
        <taxon>Xenopodinae</taxon>
        <taxon>Xenopus</taxon>
        <taxon>Xenopus</taxon>
    </lineage>
</organism>
<proteinExistence type="predicted"/>
<protein>
    <submittedName>
        <fullName evidence="1">Uncharacterized protein</fullName>
    </submittedName>
</protein>
<name>A0A974HLC5_XENLA</name>
<evidence type="ECO:0000313" key="1">
    <source>
        <dbReference type="EMBL" id="OCT81948.1"/>
    </source>
</evidence>
<dbReference type="EMBL" id="CM004473">
    <property type="protein sequence ID" value="OCT81948.1"/>
    <property type="molecule type" value="Genomic_DNA"/>
</dbReference>
<dbReference type="Proteomes" id="UP000694892">
    <property type="component" value="Chromosome 4S"/>
</dbReference>
<evidence type="ECO:0000313" key="2">
    <source>
        <dbReference type="Proteomes" id="UP000694892"/>
    </source>
</evidence>
<reference evidence="2" key="1">
    <citation type="journal article" date="2016" name="Nature">
        <title>Genome evolution in the allotetraploid frog Xenopus laevis.</title>
        <authorList>
            <person name="Session A.M."/>
            <person name="Uno Y."/>
            <person name="Kwon T."/>
            <person name="Chapman J.A."/>
            <person name="Toyoda A."/>
            <person name="Takahashi S."/>
            <person name="Fukui A."/>
            <person name="Hikosaka A."/>
            <person name="Suzuki A."/>
            <person name="Kondo M."/>
            <person name="van Heeringen S.J."/>
            <person name="Quigley I."/>
            <person name="Heinz S."/>
            <person name="Ogino H."/>
            <person name="Ochi H."/>
            <person name="Hellsten U."/>
            <person name="Lyons J.B."/>
            <person name="Simakov O."/>
            <person name="Putnam N."/>
            <person name="Stites J."/>
            <person name="Kuroki Y."/>
            <person name="Tanaka T."/>
            <person name="Michiue T."/>
            <person name="Watanabe M."/>
            <person name="Bogdanovic O."/>
            <person name="Lister R."/>
            <person name="Georgiou G."/>
            <person name="Paranjpe S.S."/>
            <person name="van Kruijsbergen I."/>
            <person name="Shu S."/>
            <person name="Carlson J."/>
            <person name="Kinoshita T."/>
            <person name="Ohta Y."/>
            <person name="Mawaribuchi S."/>
            <person name="Jenkins J."/>
            <person name="Grimwood J."/>
            <person name="Schmutz J."/>
            <person name="Mitros T."/>
            <person name="Mozaffari S.V."/>
            <person name="Suzuki Y."/>
            <person name="Haramoto Y."/>
            <person name="Yamamoto T.S."/>
            <person name="Takagi C."/>
            <person name="Heald R."/>
            <person name="Miller K."/>
            <person name="Haudenschild C."/>
            <person name="Kitzman J."/>
            <person name="Nakayama T."/>
            <person name="Izutsu Y."/>
            <person name="Robert J."/>
            <person name="Fortriede J."/>
            <person name="Burns K."/>
            <person name="Lotay V."/>
            <person name="Karimi K."/>
            <person name="Yasuoka Y."/>
            <person name="Dichmann D.S."/>
            <person name="Flajnik M.F."/>
            <person name="Houston D.W."/>
            <person name="Shendure J."/>
            <person name="DuPasquier L."/>
            <person name="Vize P.D."/>
            <person name="Zorn A.M."/>
            <person name="Ito M."/>
            <person name="Marcotte E.M."/>
            <person name="Wallingford J.B."/>
            <person name="Ito Y."/>
            <person name="Asashima M."/>
            <person name="Ueno N."/>
            <person name="Matsuda Y."/>
            <person name="Veenstra G.J."/>
            <person name="Fujiyama A."/>
            <person name="Harland R.M."/>
            <person name="Taira M."/>
            <person name="Rokhsar D.S."/>
        </authorList>
    </citation>
    <scope>NUCLEOTIDE SEQUENCE [LARGE SCALE GENOMIC DNA]</scope>
    <source>
        <strain evidence="2">J</strain>
    </source>
</reference>
<accession>A0A974HLC5</accession>
<dbReference type="AlphaFoldDB" id="A0A974HLC5"/>
<sequence>MLEFEFAREVAHGQSKESDLHGKCCASLKLLEPSGLANRLNANRLDDGGCQLCRKCLAMLANSQCRTLVKPQLGIMEYNIKIFPLVQPGTLT</sequence>